<dbReference type="OrthoDB" id="4368687at2759"/>
<dbReference type="InterPro" id="IPR043502">
    <property type="entry name" value="DNA/RNA_pol_sf"/>
</dbReference>
<name>A0A178CKX9_9EURO</name>
<dbReference type="SUPFAM" id="SSF56672">
    <property type="entry name" value="DNA/RNA polymerases"/>
    <property type="match status" value="1"/>
</dbReference>
<comment type="caution">
    <text evidence="4">The sequence shown here is derived from an EMBL/GenBank/DDBJ whole genome shotgun (WGS) entry which is preliminary data.</text>
</comment>
<dbReference type="CDD" id="cd01650">
    <property type="entry name" value="RT_nLTR_like"/>
    <property type="match status" value="1"/>
</dbReference>
<feature type="region of interest" description="Disordered" evidence="1">
    <location>
        <begin position="72"/>
        <end position="94"/>
    </location>
</feature>
<protein>
    <recommendedName>
        <fullName evidence="3">Reverse transcriptase domain-containing protein</fullName>
    </recommendedName>
</protein>
<evidence type="ECO:0000256" key="1">
    <source>
        <dbReference type="SAM" id="MobiDB-lite"/>
    </source>
</evidence>
<evidence type="ECO:0000313" key="4">
    <source>
        <dbReference type="EMBL" id="OAL30157.1"/>
    </source>
</evidence>
<sequence length="456" mass="51948">MSIAHNRVGRGPRRWIASAYLINEVKTLGKIKDIFAEEFQRELEHEEDDPHLGQPIVDKWMPEGKGNSPVSERYVGGRNSPTPARGNGNWPWRNYRHSKQKKRQCSSMSYVETYIFGELTPTQFYEKVKEGPVKGRTAIKALKDPIIEEETDDPERILNIVYDNWSELWKSRHSDDRARREVREALRKAQLGRAPGPDGLPIDLYKRIAKGWYGMIKILSWVLNALRDLRRLPVDMKRGCLILLYKKGDPTEVTNYRPITVMGTDYKLFTPVLATRLGNILGRLIGPAQTADIRERYIGDSVKLVQTIIDKDDADGEELTILFLDQEKGFDRVSHDYMWECLKELRLPRLFIKLTKELYRGAVTVPWVNGHEGRGIAMRGGFSGDERIQGIPMTIGLPATNAAYADDLAIFVNHVSGFIRRPHGCLLALVGVFFAYGGAPLCLSRWVSLLCRSLIK</sequence>
<reference evidence="4 5" key="1">
    <citation type="submission" date="2016-03" db="EMBL/GenBank/DDBJ databases">
        <title>The draft genome sequence of Fonsecaea nubica causative agent of cutaneous subcutaneous infection in human host.</title>
        <authorList>
            <person name="Costa F."/>
            <person name="Sybren D.H."/>
            <person name="Raittz R.T."/>
            <person name="Weiss V.A."/>
            <person name="Leao A.C."/>
            <person name="Gomes R."/>
            <person name="De Souza E.M."/>
            <person name="Pedrosa F.O."/>
            <person name="Steffens M.B."/>
            <person name="Bombassaro A."/>
            <person name="Tadra-Sfeir M.Z."/>
            <person name="Moreno L.F."/>
            <person name="Najafzadeh M.J."/>
            <person name="Felipe M.S."/>
            <person name="Teixeira M."/>
            <person name="Sun J."/>
            <person name="Xi L."/>
            <person name="Castro M.A."/>
            <person name="Vicente V.A."/>
        </authorList>
    </citation>
    <scope>NUCLEOTIDE SEQUENCE [LARGE SCALE GENOMIC DNA]</scope>
    <source>
        <strain evidence="4 5">CBS 269.64</strain>
    </source>
</reference>
<accession>A0A178CKX9</accession>
<dbReference type="GeneID" id="34592275"/>
<feature type="transmembrane region" description="Helical" evidence="2">
    <location>
        <begin position="426"/>
        <end position="447"/>
    </location>
</feature>
<dbReference type="EMBL" id="LVCJ01000075">
    <property type="protein sequence ID" value="OAL30157.1"/>
    <property type="molecule type" value="Genomic_DNA"/>
</dbReference>
<organism evidence="4 5">
    <name type="scientific">Fonsecaea nubica</name>
    <dbReference type="NCBI Taxonomy" id="856822"/>
    <lineage>
        <taxon>Eukaryota</taxon>
        <taxon>Fungi</taxon>
        <taxon>Dikarya</taxon>
        <taxon>Ascomycota</taxon>
        <taxon>Pezizomycotina</taxon>
        <taxon>Eurotiomycetes</taxon>
        <taxon>Chaetothyriomycetidae</taxon>
        <taxon>Chaetothyriales</taxon>
        <taxon>Herpotrichiellaceae</taxon>
        <taxon>Fonsecaea</taxon>
    </lineage>
</organism>
<keyword evidence="5" id="KW-1185">Reference proteome</keyword>
<gene>
    <name evidence="4" type="ORF">AYO20_08873</name>
</gene>
<keyword evidence="2" id="KW-1133">Transmembrane helix</keyword>
<dbReference type="AlphaFoldDB" id="A0A178CKX9"/>
<dbReference type="RefSeq" id="XP_022496891.1">
    <property type="nucleotide sequence ID" value="XM_022647147.1"/>
</dbReference>
<evidence type="ECO:0000259" key="3">
    <source>
        <dbReference type="Pfam" id="PF00078"/>
    </source>
</evidence>
<keyword evidence="2" id="KW-0812">Transmembrane</keyword>
<evidence type="ECO:0000313" key="5">
    <source>
        <dbReference type="Proteomes" id="UP000185904"/>
    </source>
</evidence>
<dbReference type="Pfam" id="PF00078">
    <property type="entry name" value="RVT_1"/>
    <property type="match status" value="1"/>
</dbReference>
<dbReference type="InterPro" id="IPR000477">
    <property type="entry name" value="RT_dom"/>
</dbReference>
<proteinExistence type="predicted"/>
<evidence type="ECO:0000256" key="2">
    <source>
        <dbReference type="SAM" id="Phobius"/>
    </source>
</evidence>
<keyword evidence="2" id="KW-0472">Membrane</keyword>
<dbReference type="Proteomes" id="UP000185904">
    <property type="component" value="Unassembled WGS sequence"/>
</dbReference>
<dbReference type="PANTHER" id="PTHR19446">
    <property type="entry name" value="REVERSE TRANSCRIPTASES"/>
    <property type="match status" value="1"/>
</dbReference>
<feature type="domain" description="Reverse transcriptase" evidence="3">
    <location>
        <begin position="247"/>
        <end position="364"/>
    </location>
</feature>